<evidence type="ECO:0000256" key="6">
    <source>
        <dbReference type="ARBA" id="ARBA00022833"/>
    </source>
</evidence>
<evidence type="ECO:0000256" key="3">
    <source>
        <dbReference type="ARBA" id="ARBA00022705"/>
    </source>
</evidence>
<dbReference type="PANTHER" id="PTHR13454:SF11">
    <property type="entry name" value="PROTEIN MCM10 HOMOLOG"/>
    <property type="match status" value="1"/>
</dbReference>
<evidence type="ECO:0000256" key="5">
    <source>
        <dbReference type="ARBA" id="ARBA00022771"/>
    </source>
</evidence>
<gene>
    <name evidence="11" type="ORF">Scep_000302</name>
</gene>
<dbReference type="GO" id="GO:0008270">
    <property type="term" value="F:zinc ion binding"/>
    <property type="evidence" value="ECO:0007669"/>
    <property type="project" value="UniProtKB-KW"/>
</dbReference>
<comment type="subcellular location">
    <subcellularLocation>
        <location evidence="1">Nucleus</location>
    </subcellularLocation>
</comment>
<dbReference type="EMBL" id="JBBNAG010000001">
    <property type="protein sequence ID" value="KAK9165111.1"/>
    <property type="molecule type" value="Genomic_DNA"/>
</dbReference>
<evidence type="ECO:0000313" key="12">
    <source>
        <dbReference type="Proteomes" id="UP001419268"/>
    </source>
</evidence>
<evidence type="ECO:0000256" key="2">
    <source>
        <dbReference type="ARBA" id="ARBA00009679"/>
    </source>
</evidence>
<dbReference type="Pfam" id="PF22379">
    <property type="entry name" value="OB_MCM10"/>
    <property type="match status" value="1"/>
</dbReference>
<feature type="domain" description="Zinc finger Mcm10/DnaG-type" evidence="9">
    <location>
        <begin position="218"/>
        <end position="262"/>
    </location>
</feature>
<keyword evidence="3" id="KW-0235">DNA replication</keyword>
<dbReference type="InterPro" id="IPR055065">
    <property type="entry name" value="OB_MCM10"/>
</dbReference>
<dbReference type="GO" id="GO:0043596">
    <property type="term" value="C:nuclear replication fork"/>
    <property type="evidence" value="ECO:0007669"/>
    <property type="project" value="TreeGrafter"/>
</dbReference>
<dbReference type="GO" id="GO:0003688">
    <property type="term" value="F:DNA replication origin binding"/>
    <property type="evidence" value="ECO:0007669"/>
    <property type="project" value="TreeGrafter"/>
</dbReference>
<keyword evidence="7" id="KW-0539">Nucleus</keyword>
<evidence type="ECO:0000313" key="11">
    <source>
        <dbReference type="EMBL" id="KAK9165111.1"/>
    </source>
</evidence>
<keyword evidence="12" id="KW-1185">Reference proteome</keyword>
<keyword evidence="4" id="KW-0479">Metal-binding</keyword>
<evidence type="ECO:0000256" key="8">
    <source>
        <dbReference type="SAM" id="MobiDB-lite"/>
    </source>
</evidence>
<feature type="domain" description="MCM10 OB-fold" evidence="10">
    <location>
        <begin position="89"/>
        <end position="215"/>
    </location>
</feature>
<reference evidence="11 12" key="1">
    <citation type="submission" date="2024-01" db="EMBL/GenBank/DDBJ databases">
        <title>Genome assemblies of Stephania.</title>
        <authorList>
            <person name="Yang L."/>
        </authorList>
    </citation>
    <scope>NUCLEOTIDE SEQUENCE [LARGE SCALE GENOMIC DNA]</scope>
    <source>
        <strain evidence="11">JXDWG</strain>
        <tissue evidence="11">Leaf</tissue>
    </source>
</reference>
<dbReference type="Proteomes" id="UP001419268">
    <property type="component" value="Unassembled WGS sequence"/>
</dbReference>
<keyword evidence="5" id="KW-0863">Zinc-finger</keyword>
<keyword evidence="6" id="KW-0862">Zinc</keyword>
<proteinExistence type="inferred from homology"/>
<dbReference type="GO" id="GO:0006270">
    <property type="term" value="P:DNA replication initiation"/>
    <property type="evidence" value="ECO:0007669"/>
    <property type="project" value="InterPro"/>
</dbReference>
<dbReference type="Gene3D" id="2.40.50.140">
    <property type="entry name" value="Nucleic acid-binding proteins"/>
    <property type="match status" value="1"/>
</dbReference>
<dbReference type="InterPro" id="IPR040184">
    <property type="entry name" value="Mcm10"/>
</dbReference>
<dbReference type="PANTHER" id="PTHR13454">
    <property type="entry name" value="PROTEIN MCM10 HOMOLOG"/>
    <property type="match status" value="1"/>
</dbReference>
<evidence type="ECO:0000256" key="1">
    <source>
        <dbReference type="ARBA" id="ARBA00004123"/>
    </source>
</evidence>
<comment type="caution">
    <text evidence="11">The sequence shown here is derived from an EMBL/GenBank/DDBJ whole genome shotgun (WGS) entry which is preliminary data.</text>
</comment>
<dbReference type="InterPro" id="IPR015408">
    <property type="entry name" value="Znf_Mcm10/DnaG"/>
</dbReference>
<organism evidence="11 12">
    <name type="scientific">Stephania cephalantha</name>
    <dbReference type="NCBI Taxonomy" id="152367"/>
    <lineage>
        <taxon>Eukaryota</taxon>
        <taxon>Viridiplantae</taxon>
        <taxon>Streptophyta</taxon>
        <taxon>Embryophyta</taxon>
        <taxon>Tracheophyta</taxon>
        <taxon>Spermatophyta</taxon>
        <taxon>Magnoliopsida</taxon>
        <taxon>Ranunculales</taxon>
        <taxon>Menispermaceae</taxon>
        <taxon>Menispermoideae</taxon>
        <taxon>Cissampelideae</taxon>
        <taxon>Stephania</taxon>
    </lineage>
</organism>
<accession>A0AAP0L645</accession>
<dbReference type="InterPro" id="IPR012340">
    <property type="entry name" value="NA-bd_OB-fold"/>
</dbReference>
<evidence type="ECO:0000259" key="10">
    <source>
        <dbReference type="Pfam" id="PF22379"/>
    </source>
</evidence>
<dbReference type="GO" id="GO:0003697">
    <property type="term" value="F:single-stranded DNA binding"/>
    <property type="evidence" value="ECO:0007669"/>
    <property type="project" value="InterPro"/>
</dbReference>
<comment type="similarity">
    <text evidence="2">Belongs to the MCM10 family.</text>
</comment>
<dbReference type="Pfam" id="PF09329">
    <property type="entry name" value="zf-primase"/>
    <property type="match status" value="1"/>
</dbReference>
<name>A0AAP0L645_9MAGN</name>
<evidence type="ECO:0008006" key="13">
    <source>
        <dbReference type="Google" id="ProtNLM"/>
    </source>
</evidence>
<feature type="region of interest" description="Disordered" evidence="8">
    <location>
        <begin position="361"/>
        <end position="380"/>
    </location>
</feature>
<dbReference type="AlphaFoldDB" id="A0AAP0L645"/>
<evidence type="ECO:0000259" key="9">
    <source>
        <dbReference type="Pfam" id="PF09329"/>
    </source>
</evidence>
<evidence type="ECO:0000256" key="7">
    <source>
        <dbReference type="ARBA" id="ARBA00023242"/>
    </source>
</evidence>
<protein>
    <recommendedName>
        <fullName evidence="13">Zinc finger Mcm10/DnaG-type domain-containing protein</fullName>
    </recommendedName>
</protein>
<sequence length="420" mass="46601">MATNDEDLALLLSLQDRVVETPPSSPCTLRATSPEYYAGNASRARAAPADMSVFRDAVRDYLEDCPSAVTDAAPKAKATKESKSVHVEKFSGLRIRNLVISTVDINNCFSDSRFIRLNAIRNSLSGDNISGRWVTVGVLIEKWAERLSSTGKKYCIWKIGCLDEGTFSLFLFGDAYSRNTLAETGTVYAFFNAGVRKDPAGKGFSISVFTAGQVLKMGTSADYGVCKGDRNGGAPCTTVINKRQGLYCKYHKSKKSEKYSAVRSELRGGNVRTFFRDHPRLEGIYMVDPLRDKTNQQKSKQPLKVLSVDGLKKALSKAGEVTTNTHSQGIRFLKEVDLVKDLQRRDWNLCPFRLASSIDPTPTVVNKKPPEAKRKKPEQNAQKMIEIELFSSDDDYLCDHFEGIEDLSCTAINHACLTNF</sequence>
<evidence type="ECO:0000256" key="4">
    <source>
        <dbReference type="ARBA" id="ARBA00022723"/>
    </source>
</evidence>